<name>A0A9R0X0V3_TRITD</name>
<keyword evidence="6" id="KW-0324">Glycolysis</keyword>
<dbReference type="PANTHER" id="PTHR43650">
    <property type="entry name" value="PYROPHOSPHATE--FRUCTOSE 6-PHOSPHATE 1-PHOSPHOTRANSFERASE"/>
    <property type="match status" value="1"/>
</dbReference>
<dbReference type="InterPro" id="IPR035966">
    <property type="entry name" value="PKF_sf"/>
</dbReference>
<dbReference type="Gramene" id="TRITD5Bv1G034120.4">
    <property type="protein sequence ID" value="TRITD5Bv1G034120.4"/>
    <property type="gene ID" value="TRITD5Bv1G034120"/>
</dbReference>
<keyword evidence="4" id="KW-0418">Kinase</keyword>
<dbReference type="Gene3D" id="3.40.50.460">
    <property type="entry name" value="Phosphofructokinase domain"/>
    <property type="match status" value="2"/>
</dbReference>
<sequence>MNADYGVPTELAGPLQQRRALYQPRLPPCLQGATVRVEYDDATTTIDPTGAHAVAQAFPRTYGQRLVTFLSPDDTAGAVKAVNERQPIRVGVVFSGRQSPGGHNVVWGLHDALKVYNPQSILYGFIGGTEGLFANKTLEITNDVLASYKNQGGFDLLGRSIDQIRSSKQVSAAMTTCQDLNLDGLVIVGGVTSNSDAAQLAETLVQKNCKTKVVGVPVSLNGDLKNQFVETTVGFDTVCKVNSQLISNVCLDAISAGKYYYFVRLMGRKASHVALECALQSHPNMITTMHEKSSIIIFNFLNFSIQLIMGEEVALSKLTLMEVINKICDGVQARAELGKHHGVLLIPEGLIESIPEMYALIQEISILHNNNVPVTEIPTQLSPWAAALFQFLPPFIRREVLHFQQFLFA</sequence>
<dbReference type="GO" id="GO:0003872">
    <property type="term" value="F:6-phosphofructokinase activity"/>
    <property type="evidence" value="ECO:0007669"/>
    <property type="project" value="InterPro"/>
</dbReference>
<dbReference type="Proteomes" id="UP000324705">
    <property type="component" value="Chromosome 5B"/>
</dbReference>
<dbReference type="GO" id="GO:0046872">
    <property type="term" value="F:metal ion binding"/>
    <property type="evidence" value="ECO:0007669"/>
    <property type="project" value="UniProtKB-KW"/>
</dbReference>
<dbReference type="GO" id="GO:0005829">
    <property type="term" value="C:cytosol"/>
    <property type="evidence" value="ECO:0007669"/>
    <property type="project" value="TreeGrafter"/>
</dbReference>
<dbReference type="PANTHER" id="PTHR43650:SF8">
    <property type="entry name" value="PYROPHOSPHATE--FRUCTOSE 6-PHOSPHATE 1-PHOSPHOTRANSFERASE SUBUNIT ALPHA"/>
    <property type="match status" value="1"/>
</dbReference>
<dbReference type="AlphaFoldDB" id="A0A9R0X0V3"/>
<gene>
    <name evidence="8" type="ORF">TRITD_5Bv1G034120</name>
</gene>
<evidence type="ECO:0000256" key="5">
    <source>
        <dbReference type="ARBA" id="ARBA00022842"/>
    </source>
</evidence>
<accession>A0A9R0X0V3</accession>
<keyword evidence="2" id="KW-0808">Transferase</keyword>
<keyword evidence="3" id="KW-0479">Metal-binding</keyword>
<dbReference type="InterPro" id="IPR000023">
    <property type="entry name" value="Phosphofructokinase_dom"/>
</dbReference>
<evidence type="ECO:0000313" key="9">
    <source>
        <dbReference type="Proteomes" id="UP000324705"/>
    </source>
</evidence>
<evidence type="ECO:0000256" key="6">
    <source>
        <dbReference type="ARBA" id="ARBA00023152"/>
    </source>
</evidence>
<keyword evidence="1" id="KW-0963">Cytoplasm</keyword>
<protein>
    <recommendedName>
        <fullName evidence="7">Phosphofructokinase domain-containing protein</fullName>
    </recommendedName>
</protein>
<dbReference type="EMBL" id="LT934120">
    <property type="protein sequence ID" value="VAI27991.1"/>
    <property type="molecule type" value="Genomic_DNA"/>
</dbReference>
<keyword evidence="9" id="KW-1185">Reference proteome</keyword>
<dbReference type="Gene3D" id="1.10.10.480">
    <property type="entry name" value="Phosphofructokinase, domain 3"/>
    <property type="match status" value="1"/>
</dbReference>
<keyword evidence="5" id="KW-0460">Magnesium</keyword>
<evidence type="ECO:0000256" key="3">
    <source>
        <dbReference type="ARBA" id="ARBA00022723"/>
    </source>
</evidence>
<organism evidence="8 9">
    <name type="scientific">Triticum turgidum subsp. durum</name>
    <name type="common">Durum wheat</name>
    <name type="synonym">Triticum durum</name>
    <dbReference type="NCBI Taxonomy" id="4567"/>
    <lineage>
        <taxon>Eukaryota</taxon>
        <taxon>Viridiplantae</taxon>
        <taxon>Streptophyta</taxon>
        <taxon>Embryophyta</taxon>
        <taxon>Tracheophyta</taxon>
        <taxon>Spermatophyta</taxon>
        <taxon>Magnoliopsida</taxon>
        <taxon>Liliopsida</taxon>
        <taxon>Poales</taxon>
        <taxon>Poaceae</taxon>
        <taxon>BOP clade</taxon>
        <taxon>Pooideae</taxon>
        <taxon>Triticodae</taxon>
        <taxon>Triticeae</taxon>
        <taxon>Triticinae</taxon>
        <taxon>Triticum</taxon>
    </lineage>
</organism>
<dbReference type="Gene3D" id="3.40.50.450">
    <property type="match status" value="1"/>
</dbReference>
<dbReference type="Pfam" id="PF00365">
    <property type="entry name" value="PFK"/>
    <property type="match status" value="1"/>
</dbReference>
<evidence type="ECO:0000256" key="1">
    <source>
        <dbReference type="ARBA" id="ARBA00022490"/>
    </source>
</evidence>
<evidence type="ECO:0000256" key="2">
    <source>
        <dbReference type="ARBA" id="ARBA00022679"/>
    </source>
</evidence>
<dbReference type="GO" id="GO:0009749">
    <property type="term" value="P:response to glucose"/>
    <property type="evidence" value="ECO:0007669"/>
    <property type="project" value="TreeGrafter"/>
</dbReference>
<evidence type="ECO:0000259" key="7">
    <source>
        <dbReference type="Pfam" id="PF00365"/>
    </source>
</evidence>
<dbReference type="GO" id="GO:0015979">
    <property type="term" value="P:photosynthesis"/>
    <property type="evidence" value="ECO:0007669"/>
    <property type="project" value="TreeGrafter"/>
</dbReference>
<proteinExistence type="predicted"/>
<evidence type="ECO:0000313" key="8">
    <source>
        <dbReference type="EMBL" id="VAI27991.1"/>
    </source>
</evidence>
<dbReference type="SUPFAM" id="SSF53784">
    <property type="entry name" value="Phosphofructokinase"/>
    <property type="match status" value="1"/>
</dbReference>
<feature type="domain" description="Phosphofructokinase" evidence="7">
    <location>
        <begin position="89"/>
        <end position="294"/>
    </location>
</feature>
<reference evidence="8 9" key="1">
    <citation type="submission" date="2017-09" db="EMBL/GenBank/DDBJ databases">
        <authorList>
            <consortium name="International Durum Wheat Genome Sequencing Consortium (IDWGSC)"/>
            <person name="Milanesi L."/>
        </authorList>
    </citation>
    <scope>NUCLEOTIDE SEQUENCE [LARGE SCALE GENOMIC DNA]</scope>
    <source>
        <strain evidence="9">cv. Svevo</strain>
    </source>
</reference>
<dbReference type="GO" id="GO:0047334">
    <property type="term" value="F:diphosphate-fructose-6-phosphate 1-phosphotransferase activity"/>
    <property type="evidence" value="ECO:0007669"/>
    <property type="project" value="TreeGrafter"/>
</dbReference>
<evidence type="ECO:0000256" key="4">
    <source>
        <dbReference type="ARBA" id="ARBA00022777"/>
    </source>
</evidence>